<dbReference type="EMBL" id="BAAAUT010000041">
    <property type="protein sequence ID" value="GAA3150785.1"/>
    <property type="molecule type" value="Genomic_DNA"/>
</dbReference>
<feature type="compositionally biased region" description="Basic and acidic residues" evidence="1">
    <location>
        <begin position="48"/>
        <end position="67"/>
    </location>
</feature>
<dbReference type="Proteomes" id="UP001500320">
    <property type="component" value="Unassembled WGS sequence"/>
</dbReference>
<name>A0ABP6NKZ3_9ACTN</name>
<keyword evidence="2" id="KW-1133">Transmembrane helix</keyword>
<accession>A0ABP6NKZ3</accession>
<comment type="caution">
    <text evidence="3">The sequence shown here is derived from an EMBL/GenBank/DDBJ whole genome shotgun (WGS) entry which is preliminary data.</text>
</comment>
<evidence type="ECO:0000313" key="3">
    <source>
        <dbReference type="EMBL" id="GAA3150785.1"/>
    </source>
</evidence>
<keyword evidence="2" id="KW-0812">Transmembrane</keyword>
<keyword evidence="4" id="KW-1185">Reference proteome</keyword>
<feature type="transmembrane region" description="Helical" evidence="2">
    <location>
        <begin position="88"/>
        <end position="106"/>
    </location>
</feature>
<evidence type="ECO:0000256" key="1">
    <source>
        <dbReference type="SAM" id="MobiDB-lite"/>
    </source>
</evidence>
<reference evidence="4" key="1">
    <citation type="journal article" date="2019" name="Int. J. Syst. Evol. Microbiol.">
        <title>The Global Catalogue of Microorganisms (GCM) 10K type strain sequencing project: providing services to taxonomists for standard genome sequencing and annotation.</title>
        <authorList>
            <consortium name="The Broad Institute Genomics Platform"/>
            <consortium name="The Broad Institute Genome Sequencing Center for Infectious Disease"/>
            <person name="Wu L."/>
            <person name="Ma J."/>
        </authorList>
    </citation>
    <scope>NUCLEOTIDE SEQUENCE [LARGE SCALE GENOMIC DNA]</scope>
    <source>
        <strain evidence="4">JCM 9373</strain>
    </source>
</reference>
<sequence length="120" mass="12449">MSWLGAGLLVAALVAAGVSVLAFSRAAETQERLESHLAEAGALLNEAESVKEADPARHEELKQEAGRHTSYAESDRDEYATQRDGARYLAAGAVAGLAGGGALIIIGRRRAAGRPVPQGV</sequence>
<protein>
    <submittedName>
        <fullName evidence="3">Uncharacterized protein</fullName>
    </submittedName>
</protein>
<keyword evidence="2" id="KW-0472">Membrane</keyword>
<proteinExistence type="predicted"/>
<organism evidence="3 4">
    <name type="scientific">Planomonospora alba</name>
    <dbReference type="NCBI Taxonomy" id="161354"/>
    <lineage>
        <taxon>Bacteria</taxon>
        <taxon>Bacillati</taxon>
        <taxon>Actinomycetota</taxon>
        <taxon>Actinomycetes</taxon>
        <taxon>Streptosporangiales</taxon>
        <taxon>Streptosporangiaceae</taxon>
        <taxon>Planomonospora</taxon>
    </lineage>
</organism>
<gene>
    <name evidence="3" type="ORF">GCM10010466_47360</name>
</gene>
<evidence type="ECO:0000313" key="4">
    <source>
        <dbReference type="Proteomes" id="UP001500320"/>
    </source>
</evidence>
<feature type="region of interest" description="Disordered" evidence="1">
    <location>
        <begin position="48"/>
        <end position="79"/>
    </location>
</feature>
<evidence type="ECO:0000256" key="2">
    <source>
        <dbReference type="SAM" id="Phobius"/>
    </source>
</evidence>